<gene>
    <name evidence="1" type="ORF">sS8_1409</name>
</gene>
<dbReference type="GO" id="GO:0003676">
    <property type="term" value="F:nucleic acid binding"/>
    <property type="evidence" value="ECO:0007669"/>
    <property type="project" value="InterPro"/>
</dbReference>
<dbReference type="OrthoDB" id="5623749at2"/>
<protein>
    <recommendedName>
        <fullName evidence="3">DUF3782 domain-containing protein</fullName>
    </recommendedName>
</protein>
<dbReference type="InterPro" id="IPR011856">
    <property type="entry name" value="tRNA_endonuc-like_dom_sf"/>
</dbReference>
<keyword evidence="2" id="KW-1185">Reference proteome</keyword>
<dbReference type="RefSeq" id="WP_119628984.1">
    <property type="nucleotide sequence ID" value="NZ_AP017928.1"/>
</dbReference>
<organism evidence="1 2">
    <name type="scientific">Methylocaldum marinum</name>
    <dbReference type="NCBI Taxonomy" id="1432792"/>
    <lineage>
        <taxon>Bacteria</taxon>
        <taxon>Pseudomonadati</taxon>
        <taxon>Pseudomonadota</taxon>
        <taxon>Gammaproteobacteria</taxon>
        <taxon>Methylococcales</taxon>
        <taxon>Methylococcaceae</taxon>
        <taxon>Methylocaldum</taxon>
    </lineage>
</organism>
<dbReference type="EMBL" id="AP017928">
    <property type="protein sequence ID" value="BBA33369.1"/>
    <property type="molecule type" value="Genomic_DNA"/>
</dbReference>
<dbReference type="PANTHER" id="PTHR38753">
    <property type="entry name" value="SLR1441 PROTEIN"/>
    <property type="match status" value="1"/>
</dbReference>
<accession>A0A250KUB5</accession>
<evidence type="ECO:0000313" key="2">
    <source>
        <dbReference type="Proteomes" id="UP000266313"/>
    </source>
</evidence>
<dbReference type="Gene3D" id="3.40.1350.10">
    <property type="match status" value="1"/>
</dbReference>
<dbReference type="KEGG" id="mmai:sS8_1409"/>
<sequence>MTAVADDIWAILRELAESQKETDRKFRETDRKFQETDRKFQETDRKFQETDRKLKEVMGGIGKLGNRLGDFIEDAVRPAAVRLFRARGIDVHEVHQNVIAQRDEGGIEIDLLAVNDTDVVAIECKSNLSRDDVDEHLERLGKLKTLLPSYAGKRVLGAVAALRIPDPVARYAYRRGLFVIGQNGGHLEIRNDGNFTPMVW</sequence>
<dbReference type="InterPro" id="IPR011335">
    <property type="entry name" value="Restrct_endonuc-II-like"/>
</dbReference>
<reference evidence="1 2" key="1">
    <citation type="submission" date="2016-12" db="EMBL/GenBank/DDBJ databases">
        <title>Genome sequencing of Methylocaldum marinum.</title>
        <authorList>
            <person name="Takeuchi M."/>
            <person name="Kamagata Y."/>
            <person name="Hiraoka S."/>
            <person name="Oshima K."/>
            <person name="Hattori M."/>
            <person name="Iwasaki W."/>
        </authorList>
    </citation>
    <scope>NUCLEOTIDE SEQUENCE [LARGE SCALE GENOMIC DNA]</scope>
    <source>
        <strain evidence="1 2">S8</strain>
    </source>
</reference>
<name>A0A250KUB5_9GAMM</name>
<dbReference type="SUPFAM" id="SSF52980">
    <property type="entry name" value="Restriction endonuclease-like"/>
    <property type="match status" value="1"/>
</dbReference>
<proteinExistence type="predicted"/>
<evidence type="ECO:0008006" key="3">
    <source>
        <dbReference type="Google" id="ProtNLM"/>
    </source>
</evidence>
<dbReference type="Proteomes" id="UP000266313">
    <property type="component" value="Chromosome"/>
</dbReference>
<evidence type="ECO:0000313" key="1">
    <source>
        <dbReference type="EMBL" id="BBA33369.1"/>
    </source>
</evidence>
<dbReference type="AlphaFoldDB" id="A0A250KUB5"/>
<dbReference type="PANTHER" id="PTHR38753:SF1">
    <property type="entry name" value="SLR1441 PROTEIN"/>
    <property type="match status" value="1"/>
</dbReference>